<evidence type="ECO:0000313" key="1">
    <source>
        <dbReference type="EMBL" id="KAI0090446.1"/>
    </source>
</evidence>
<dbReference type="EMBL" id="MU274908">
    <property type="protein sequence ID" value="KAI0090446.1"/>
    <property type="molecule type" value="Genomic_DNA"/>
</dbReference>
<protein>
    <submittedName>
        <fullName evidence="1">Uncharacterized protein</fullName>
    </submittedName>
</protein>
<comment type="caution">
    <text evidence="1">The sequence shown here is derived from an EMBL/GenBank/DDBJ whole genome shotgun (WGS) entry which is preliminary data.</text>
</comment>
<dbReference type="Proteomes" id="UP001055072">
    <property type="component" value="Unassembled WGS sequence"/>
</dbReference>
<proteinExistence type="predicted"/>
<keyword evidence="2" id="KW-1185">Reference proteome</keyword>
<reference evidence="1" key="1">
    <citation type="journal article" date="2021" name="Environ. Microbiol.">
        <title>Gene family expansions and transcriptome signatures uncover fungal adaptations to wood decay.</title>
        <authorList>
            <person name="Hage H."/>
            <person name="Miyauchi S."/>
            <person name="Viragh M."/>
            <person name="Drula E."/>
            <person name="Min B."/>
            <person name="Chaduli D."/>
            <person name="Navarro D."/>
            <person name="Favel A."/>
            <person name="Norest M."/>
            <person name="Lesage-Meessen L."/>
            <person name="Balint B."/>
            <person name="Merenyi Z."/>
            <person name="de Eugenio L."/>
            <person name="Morin E."/>
            <person name="Martinez A.T."/>
            <person name="Baldrian P."/>
            <person name="Stursova M."/>
            <person name="Martinez M.J."/>
            <person name="Novotny C."/>
            <person name="Magnuson J.K."/>
            <person name="Spatafora J.W."/>
            <person name="Maurice S."/>
            <person name="Pangilinan J."/>
            <person name="Andreopoulos W."/>
            <person name="LaButti K."/>
            <person name="Hundley H."/>
            <person name="Na H."/>
            <person name="Kuo A."/>
            <person name="Barry K."/>
            <person name="Lipzen A."/>
            <person name="Henrissat B."/>
            <person name="Riley R."/>
            <person name="Ahrendt S."/>
            <person name="Nagy L.G."/>
            <person name="Grigoriev I.V."/>
            <person name="Martin F."/>
            <person name="Rosso M.N."/>
        </authorList>
    </citation>
    <scope>NUCLEOTIDE SEQUENCE</scope>
    <source>
        <strain evidence="1">CBS 384.51</strain>
    </source>
</reference>
<evidence type="ECO:0000313" key="2">
    <source>
        <dbReference type="Proteomes" id="UP001055072"/>
    </source>
</evidence>
<sequence>MSHPVFWESKWFFYPIGNTSPVCLTEYLPPELDAAILLLGCGDARNVLYTIYASGHDGRADRKLDFTCCDWEPAILARNVVLYTLLMDHDLDDIYHQLWNIYYHFMIDDASLTLLSSHSTKLAGVAEDIETWNTSPYANIVRICNRYTLSELRRLWSLYADVLKWSGARRKTFKRDFQDTLKKTAKENPHVMTAMRNAGPFALFSANDVSDLHSQFWKTGALTGNLDTTHVNPTFAFASQLEGFVAHYGTCPITAFPLAPAYASLNRPKSVSPHGLTKTIQAQFRAWCRAFCTSARETKNVVIRVVVGDILSTCRTLRHLSDFPGAEISANIPVKAWNASPLVFDGGDYASKATGMTAPLLFDVVDTSNLSDHTGMLNVLLATVPLLKRTPFATINTETLLAMGKDPTRSFSERLCGDITTISVLLGVLPISFISGFATQSNVHELLGHASNGNPTRLESRQFHERLVWKLSSLSRTSSAGHITINSLHLARFLFSVYLKMFSYEDTMSMFRNMGDLTDILEKSTVHYSRESFAIFISLLKEKVETNWSQVVDTLLSMISSDRQLMMGLNHYQDLLCHLHSLNIHSALVFHLDDSALLKNYRVGRLRGWTLVPPTIYIVLQVPRSKMQCLDDEDMPKTPVLNAELVSMSANFHNAFTSLSVLFGTATQEGTGEESQVYLTEDPRGKHGKSSVVVVFRVPTWLLAVAPEQTSVTLGVKSTPIHSTFSQKLGLTMTIHSAPLMDTESVFVVRFLPTLQPTSKISSAGPRGSTKKTTNTAAVAPSARFDDSCSVLQTMTVHEDLVDDAGLELAKPSTKVESRPDGPCEVDVQIGSKFVRHLQYPYPVDVHKANLRIARKSGWIEMVVPLCGAAALRPNKFLIPSDGLSFAPWNIHRIFLDRMPVVDNDNTAKDFGWAVTHTTLMLSDKERAMAAAGNNKDIPTIVHVKQSILAIFHNIIKPARENGSRVFGLHKVSGGGLGTIIFVENLRLDLASHTIVADGYVLPLSDSFVAQFINKLGELEQAGGITHLACQDEELTEWAQLIPSLVERCRDWSHKTDCAYVREGAIPLATGFGDVPICDCGRGKVSSTFAKHKSWAPFAPHVTRIAISPLFTVSYLDTVIGDIDSKFTKMKLDGGATSSDGSQNPRTESTQCTYCKRLIPSGEKLMRCSRCKQVVYCGGTCQSNDWPTHKKICVKT</sequence>
<accession>A0ACB8U8F2</accession>
<name>A0ACB8U8F2_9APHY</name>
<organism evidence="1 2">
    <name type="scientific">Irpex rosettiformis</name>
    <dbReference type="NCBI Taxonomy" id="378272"/>
    <lineage>
        <taxon>Eukaryota</taxon>
        <taxon>Fungi</taxon>
        <taxon>Dikarya</taxon>
        <taxon>Basidiomycota</taxon>
        <taxon>Agaricomycotina</taxon>
        <taxon>Agaricomycetes</taxon>
        <taxon>Polyporales</taxon>
        <taxon>Irpicaceae</taxon>
        <taxon>Irpex</taxon>
    </lineage>
</organism>
<gene>
    <name evidence="1" type="ORF">BDY19DRAFT_888350</name>
</gene>